<gene>
    <name evidence="2" type="ORF">PSECIP111951_02667</name>
</gene>
<keyword evidence="1" id="KW-0812">Transmembrane</keyword>
<keyword evidence="1" id="KW-0472">Membrane</keyword>
<feature type="transmembrane region" description="Helical" evidence="1">
    <location>
        <begin position="121"/>
        <end position="144"/>
    </location>
</feature>
<evidence type="ECO:0000313" key="3">
    <source>
        <dbReference type="Proteomes" id="UP001152485"/>
    </source>
</evidence>
<dbReference type="EMBL" id="CAMAPD010000013">
    <property type="protein sequence ID" value="CAH9062327.1"/>
    <property type="molecule type" value="Genomic_DNA"/>
</dbReference>
<evidence type="ECO:0000256" key="1">
    <source>
        <dbReference type="SAM" id="Phobius"/>
    </source>
</evidence>
<sequence>MPSSDRLSLKSQLNELMHIWPECIQNSARVMINPHQKELLNKAMPDFVSTALLVGVVLALTKSALPTVFLFDGVAGINPLILTLMLLINGVLASAIFYFISSIPIFLCSARMASRELFFQCIRTFSIFNLILPVLVLIALNRIAINLDLKVATSDFDLWFGGLVGLAGFLVTYRVLGSFTFRYFQSLFGKRIAMVVALLSIVLTSYLNPGSSLSYFKHLVDTGKFCEALVEKKYQKQIIDGSVDYDQMIFQCKYTWGNKPDS</sequence>
<comment type="caution">
    <text evidence="2">The sequence shown here is derived from an EMBL/GenBank/DDBJ whole genome shotgun (WGS) entry which is preliminary data.</text>
</comment>
<organism evidence="2 3">
    <name type="scientific">Pseudoalteromonas holothuriae</name>
    <dbReference type="NCBI Taxonomy" id="2963714"/>
    <lineage>
        <taxon>Bacteria</taxon>
        <taxon>Pseudomonadati</taxon>
        <taxon>Pseudomonadota</taxon>
        <taxon>Gammaproteobacteria</taxon>
        <taxon>Alteromonadales</taxon>
        <taxon>Pseudoalteromonadaceae</taxon>
        <taxon>Pseudoalteromonas</taxon>
    </lineage>
</organism>
<evidence type="ECO:0000313" key="2">
    <source>
        <dbReference type="EMBL" id="CAH9062327.1"/>
    </source>
</evidence>
<protein>
    <recommendedName>
        <fullName evidence="4">Yip1 domain-containing protein</fullName>
    </recommendedName>
</protein>
<dbReference type="Proteomes" id="UP001152485">
    <property type="component" value="Unassembled WGS sequence"/>
</dbReference>
<evidence type="ECO:0008006" key="4">
    <source>
        <dbReference type="Google" id="ProtNLM"/>
    </source>
</evidence>
<keyword evidence="1" id="KW-1133">Transmembrane helix</keyword>
<feature type="transmembrane region" description="Helical" evidence="1">
    <location>
        <begin position="156"/>
        <end position="176"/>
    </location>
</feature>
<reference evidence="2 3" key="1">
    <citation type="submission" date="2022-07" db="EMBL/GenBank/DDBJ databases">
        <authorList>
            <person name="Criscuolo A."/>
        </authorList>
    </citation>
    <scope>NUCLEOTIDE SEQUENCE [LARGE SCALE GENOMIC DNA]</scope>
    <source>
        <strain evidence="3">CIP 111951</strain>
    </source>
</reference>
<feature type="transmembrane region" description="Helical" evidence="1">
    <location>
        <begin position="188"/>
        <end position="207"/>
    </location>
</feature>
<name>A0ABN8UN04_9GAMM</name>
<accession>A0ABN8UN04</accession>
<proteinExistence type="predicted"/>
<feature type="transmembrane region" description="Helical" evidence="1">
    <location>
        <begin position="47"/>
        <end position="71"/>
    </location>
</feature>
<feature type="transmembrane region" description="Helical" evidence="1">
    <location>
        <begin position="77"/>
        <end position="100"/>
    </location>
</feature>